<feature type="region of interest" description="Disordered" evidence="1">
    <location>
        <begin position="1"/>
        <end position="31"/>
    </location>
</feature>
<protein>
    <submittedName>
        <fullName evidence="2">Uncharacterized protein</fullName>
    </submittedName>
</protein>
<feature type="compositionally biased region" description="Polar residues" evidence="1">
    <location>
        <begin position="1"/>
        <end position="15"/>
    </location>
</feature>
<organism evidence="2 3">
    <name type="scientific">Cytospora mali</name>
    <name type="common">Apple Valsa canker fungus</name>
    <name type="synonym">Valsa mali</name>
    <dbReference type="NCBI Taxonomy" id="578113"/>
    <lineage>
        <taxon>Eukaryota</taxon>
        <taxon>Fungi</taxon>
        <taxon>Dikarya</taxon>
        <taxon>Ascomycota</taxon>
        <taxon>Pezizomycotina</taxon>
        <taxon>Sordariomycetes</taxon>
        <taxon>Sordariomycetidae</taxon>
        <taxon>Diaporthales</taxon>
        <taxon>Cytosporaceae</taxon>
        <taxon>Cytospora</taxon>
    </lineage>
</organism>
<accession>A0A194W715</accession>
<evidence type="ECO:0000256" key="1">
    <source>
        <dbReference type="SAM" id="MobiDB-lite"/>
    </source>
</evidence>
<gene>
    <name evidence="2" type="ORF">VM1G_07531</name>
</gene>
<dbReference type="OrthoDB" id="10512194at2759"/>
<evidence type="ECO:0000313" key="3">
    <source>
        <dbReference type="Proteomes" id="UP000078559"/>
    </source>
</evidence>
<dbReference type="Proteomes" id="UP000078559">
    <property type="component" value="Chromosome 8"/>
</dbReference>
<proteinExistence type="predicted"/>
<dbReference type="EMBL" id="CM003105">
    <property type="protein sequence ID" value="KUI72274.1"/>
    <property type="molecule type" value="Genomic_DNA"/>
</dbReference>
<feature type="compositionally biased region" description="Polar residues" evidence="1">
    <location>
        <begin position="22"/>
        <end position="31"/>
    </location>
</feature>
<sequence length="236" mass="25717">MLERSQLNQASRNNTPPKPDPSRSTPKTYRISQPSRMCLSIQPVCNSCFRHAKTEELVPCSETRCTSANIEVVPRPLTHTELINTQCNNPDCGLNPTVIEHYISSVRKKVSSMQQVGRQRSLMNSRWAPGNIGSQQSNSIMLQQQQQQQQQQTTSIFDSARQFCGSVGSVPSFPSDSNVSAGSYASVLIPPGSGNVAAGVASQVNSNWSRKVTVTFEESGSTSSCSGAFVNFNRGR</sequence>
<dbReference type="AlphaFoldDB" id="A0A194W715"/>
<evidence type="ECO:0000313" key="2">
    <source>
        <dbReference type="EMBL" id="KUI72274.1"/>
    </source>
</evidence>
<keyword evidence="3" id="KW-1185">Reference proteome</keyword>
<reference evidence="2" key="1">
    <citation type="submission" date="2014-12" db="EMBL/GenBank/DDBJ databases">
        <title>Genome Sequence of Valsa Canker Pathogens Uncovers a Specific Adaption of Colonization on Woody Bark.</title>
        <authorList>
            <person name="Yin Z."/>
            <person name="Liu H."/>
            <person name="Gao X."/>
            <person name="Li Z."/>
            <person name="Song N."/>
            <person name="Ke X."/>
            <person name="Dai Q."/>
            <person name="Wu Y."/>
            <person name="Sun Y."/>
            <person name="Xu J.-R."/>
            <person name="Kang Z.K."/>
            <person name="Wang L."/>
            <person name="Huang L."/>
        </authorList>
    </citation>
    <scope>NUCLEOTIDE SEQUENCE [LARGE SCALE GENOMIC DNA]</scope>
    <source>
        <strain evidence="2">03-8</strain>
    </source>
</reference>
<name>A0A194W715_CYTMA</name>